<gene>
    <name evidence="2" type="ORF">FOF46_15900</name>
</gene>
<dbReference type="OrthoDB" id="8754772at2"/>
<keyword evidence="1" id="KW-0732">Signal</keyword>
<evidence type="ECO:0008006" key="4">
    <source>
        <dbReference type="Google" id="ProtNLM"/>
    </source>
</evidence>
<feature type="chain" id="PRO_5022014088" description="Nuclear transport factor 2 family protein" evidence="1">
    <location>
        <begin position="22"/>
        <end position="171"/>
    </location>
</feature>
<name>A0A554VIB3_9FLAO</name>
<dbReference type="Gene3D" id="3.10.450.50">
    <property type="match status" value="1"/>
</dbReference>
<accession>A0A554VIB3</accession>
<dbReference type="SUPFAM" id="SSF54427">
    <property type="entry name" value="NTF2-like"/>
    <property type="match status" value="1"/>
</dbReference>
<dbReference type="InterPro" id="IPR032710">
    <property type="entry name" value="NTF2-like_dom_sf"/>
</dbReference>
<evidence type="ECO:0000313" key="3">
    <source>
        <dbReference type="Proteomes" id="UP000318833"/>
    </source>
</evidence>
<dbReference type="EMBL" id="VLNR01000033">
    <property type="protein sequence ID" value="TSE07400.1"/>
    <property type="molecule type" value="Genomic_DNA"/>
</dbReference>
<dbReference type="RefSeq" id="WP_143917130.1">
    <property type="nucleotide sequence ID" value="NZ_CANMIK010000065.1"/>
</dbReference>
<evidence type="ECO:0000313" key="2">
    <source>
        <dbReference type="EMBL" id="TSE07400.1"/>
    </source>
</evidence>
<sequence length="171" mass="19650">MKISHFSLLIIMLFLSKLIFAQNQDVDRKEIDEVISDLYKSISFDKGGAPDLDKLTSIHHAEAMVGAVDTSKVRMFTEKEFRAANKKAFEKNNIISFQEKEINAITHVYGGVAMRFSTYEFTIKREGKERTIRGVNTIQLIKDPKNGWLIYSVIFSDNRSYSDLPSIYLKE</sequence>
<proteinExistence type="predicted"/>
<keyword evidence="3" id="KW-1185">Reference proteome</keyword>
<dbReference type="Proteomes" id="UP000318833">
    <property type="component" value="Unassembled WGS sequence"/>
</dbReference>
<dbReference type="AlphaFoldDB" id="A0A554VIB3"/>
<protein>
    <recommendedName>
        <fullName evidence="4">Nuclear transport factor 2 family protein</fullName>
    </recommendedName>
</protein>
<comment type="caution">
    <text evidence="2">The sequence shown here is derived from an EMBL/GenBank/DDBJ whole genome shotgun (WGS) entry which is preliminary data.</text>
</comment>
<evidence type="ECO:0000256" key="1">
    <source>
        <dbReference type="SAM" id="SignalP"/>
    </source>
</evidence>
<organism evidence="2 3">
    <name type="scientific">Aquimarina algiphila</name>
    <dbReference type="NCBI Taxonomy" id="2047982"/>
    <lineage>
        <taxon>Bacteria</taxon>
        <taxon>Pseudomonadati</taxon>
        <taxon>Bacteroidota</taxon>
        <taxon>Flavobacteriia</taxon>
        <taxon>Flavobacteriales</taxon>
        <taxon>Flavobacteriaceae</taxon>
        <taxon>Aquimarina</taxon>
    </lineage>
</organism>
<feature type="signal peptide" evidence="1">
    <location>
        <begin position="1"/>
        <end position="21"/>
    </location>
</feature>
<reference evidence="2 3" key="1">
    <citation type="submission" date="2019-07" db="EMBL/GenBank/DDBJ databases">
        <title>The draft genome sequence of Aquimarina algiphila M91.</title>
        <authorList>
            <person name="Meng X."/>
        </authorList>
    </citation>
    <scope>NUCLEOTIDE SEQUENCE [LARGE SCALE GENOMIC DNA]</scope>
    <source>
        <strain evidence="2 3">M91</strain>
    </source>
</reference>